<dbReference type="InterPro" id="IPR012349">
    <property type="entry name" value="Split_barrel_FMN-bd"/>
</dbReference>
<dbReference type="InterPro" id="IPR052019">
    <property type="entry name" value="F420H2_bilvrd_red/Heme_oxyg"/>
</dbReference>
<accession>A0A7G9SC83</accession>
<evidence type="ECO:0000313" key="3">
    <source>
        <dbReference type="EMBL" id="QNN65458.1"/>
    </source>
</evidence>
<evidence type="ECO:0000256" key="1">
    <source>
        <dbReference type="ARBA" id="ARBA00023002"/>
    </source>
</evidence>
<keyword evidence="1" id="KW-0560">Oxidoreductase</keyword>
<dbReference type="SUPFAM" id="SSF50475">
    <property type="entry name" value="FMN-binding split barrel"/>
    <property type="match status" value="1"/>
</dbReference>
<dbReference type="KEGG" id="srhi:H9L12_02280"/>
<dbReference type="Proteomes" id="UP000515955">
    <property type="component" value="Chromosome"/>
</dbReference>
<dbReference type="Gene3D" id="2.30.110.10">
    <property type="entry name" value="Electron Transport, Fmn-binding Protein, Chain A"/>
    <property type="match status" value="1"/>
</dbReference>
<feature type="domain" description="Pyridoxamine 5'-phosphate oxidase N-terminal" evidence="2">
    <location>
        <begin position="2"/>
        <end position="129"/>
    </location>
</feature>
<dbReference type="Pfam" id="PF01243">
    <property type="entry name" value="PNPOx_N"/>
    <property type="match status" value="1"/>
</dbReference>
<organism evidence="3 4">
    <name type="scientific">Sphingomonas rhizophila</name>
    <dbReference type="NCBI Taxonomy" id="2071607"/>
    <lineage>
        <taxon>Bacteria</taxon>
        <taxon>Pseudomonadati</taxon>
        <taxon>Pseudomonadota</taxon>
        <taxon>Alphaproteobacteria</taxon>
        <taxon>Sphingomonadales</taxon>
        <taxon>Sphingomonadaceae</taxon>
        <taxon>Sphingomonas</taxon>
    </lineage>
</organism>
<evidence type="ECO:0000259" key="2">
    <source>
        <dbReference type="Pfam" id="PF01243"/>
    </source>
</evidence>
<dbReference type="GO" id="GO:0005829">
    <property type="term" value="C:cytosol"/>
    <property type="evidence" value="ECO:0007669"/>
    <property type="project" value="TreeGrafter"/>
</dbReference>
<keyword evidence="4" id="KW-1185">Reference proteome</keyword>
<dbReference type="RefSeq" id="WP_187542449.1">
    <property type="nucleotide sequence ID" value="NZ_CP060717.1"/>
</dbReference>
<protein>
    <submittedName>
        <fullName evidence="3">Pyridoxamine 5'-phosphate oxidase family protein</fullName>
    </submittedName>
</protein>
<dbReference type="GO" id="GO:0070967">
    <property type="term" value="F:coenzyme F420 binding"/>
    <property type="evidence" value="ECO:0007669"/>
    <property type="project" value="TreeGrafter"/>
</dbReference>
<dbReference type="EMBL" id="CP060717">
    <property type="protein sequence ID" value="QNN65458.1"/>
    <property type="molecule type" value="Genomic_DNA"/>
</dbReference>
<dbReference type="AlphaFoldDB" id="A0A7G9SC83"/>
<dbReference type="PANTHER" id="PTHR35176">
    <property type="entry name" value="HEME OXYGENASE HI_0854-RELATED"/>
    <property type="match status" value="1"/>
</dbReference>
<evidence type="ECO:0000313" key="4">
    <source>
        <dbReference type="Proteomes" id="UP000515955"/>
    </source>
</evidence>
<dbReference type="GO" id="GO:0016627">
    <property type="term" value="F:oxidoreductase activity, acting on the CH-CH group of donors"/>
    <property type="evidence" value="ECO:0007669"/>
    <property type="project" value="TreeGrafter"/>
</dbReference>
<dbReference type="PANTHER" id="PTHR35176:SF6">
    <property type="entry name" value="HEME OXYGENASE HI_0854-RELATED"/>
    <property type="match status" value="1"/>
</dbReference>
<sequence length="170" mass="19094">MIEQVLEILRNNRLAAMATVDPDGWPHCTTVGIANDRARIYFVIARGSQKLIDIERDDRVSMAIGRDVIDPSSIRALAIKARASVVEDPAERKRALELLFDKRPALKKLDEPDDRHSAVMVAVPEEIRLLDYSKGYGHSTLLKLDPDGTVREAEDQHHDWGYGSNIPPMN</sequence>
<proteinExistence type="predicted"/>
<reference evidence="3 4" key="1">
    <citation type="submission" date="2020-08" db="EMBL/GenBank/DDBJ databases">
        <title>Genome sequence of Sphingomonas rhizophila KACC 19189T.</title>
        <authorList>
            <person name="Hyun D.-W."/>
            <person name="Bae J.-W."/>
        </authorList>
    </citation>
    <scope>NUCLEOTIDE SEQUENCE [LARGE SCALE GENOMIC DNA]</scope>
    <source>
        <strain evidence="3 4">KACC 19189</strain>
    </source>
</reference>
<dbReference type="InterPro" id="IPR011576">
    <property type="entry name" value="Pyridox_Oxase_N"/>
</dbReference>
<name>A0A7G9SC83_9SPHN</name>
<gene>
    <name evidence="3" type="ORF">H9L12_02280</name>
</gene>